<dbReference type="AlphaFoldDB" id="A0A1F2P460"/>
<dbReference type="SUPFAM" id="SSF51182">
    <property type="entry name" value="RmlC-like cupins"/>
    <property type="match status" value="1"/>
</dbReference>
<organism evidence="2 3">
    <name type="scientific">Candidatus Syntropharchaeum butanivorans</name>
    <dbReference type="NCBI Taxonomy" id="1839936"/>
    <lineage>
        <taxon>Archaea</taxon>
        <taxon>Methanobacteriati</taxon>
        <taxon>Methanobacteriota</taxon>
        <taxon>Stenosarchaea group</taxon>
        <taxon>Methanomicrobia</taxon>
        <taxon>Methanosarcinales</taxon>
        <taxon>ANME-2 cluster</taxon>
        <taxon>Candidatus Syntropharchaeum</taxon>
    </lineage>
</organism>
<dbReference type="InterPro" id="IPR013096">
    <property type="entry name" value="Cupin_2"/>
</dbReference>
<dbReference type="EMBL" id="LYOR01000014">
    <property type="protein sequence ID" value="OFV65486.1"/>
    <property type="molecule type" value="Genomic_DNA"/>
</dbReference>
<dbReference type="STRING" id="1839936.SBU_001593"/>
<keyword evidence="3" id="KW-1185">Reference proteome</keyword>
<dbReference type="CDD" id="cd20290">
    <property type="entry name" value="cupin_Mj0764-like"/>
    <property type="match status" value="1"/>
</dbReference>
<proteinExistence type="predicted"/>
<accession>A0A1F2P460</accession>
<dbReference type="Gene3D" id="2.60.120.10">
    <property type="entry name" value="Jelly Rolls"/>
    <property type="match status" value="1"/>
</dbReference>
<evidence type="ECO:0000313" key="2">
    <source>
        <dbReference type="EMBL" id="OFV65486.1"/>
    </source>
</evidence>
<evidence type="ECO:0000313" key="3">
    <source>
        <dbReference type="Proteomes" id="UP000185779"/>
    </source>
</evidence>
<reference evidence="2" key="1">
    <citation type="submission" date="2016-05" db="EMBL/GenBank/DDBJ databases">
        <title>Microbial consortia oxidize butane by reversing methanogenesis.</title>
        <authorList>
            <person name="Laso-Perez R."/>
            <person name="Richter M."/>
            <person name="Wegener G."/>
            <person name="Musat F."/>
        </authorList>
    </citation>
    <scope>NUCLEOTIDE SEQUENCE [LARGE SCALE GENOMIC DNA]</scope>
    <source>
        <strain evidence="2">BOX1</strain>
    </source>
</reference>
<gene>
    <name evidence="2" type="ORF">SBU_001593</name>
</gene>
<dbReference type="Proteomes" id="UP000185779">
    <property type="component" value="Unassembled WGS sequence"/>
</dbReference>
<evidence type="ECO:0000259" key="1">
    <source>
        <dbReference type="Pfam" id="PF07883"/>
    </source>
</evidence>
<comment type="caution">
    <text evidence="2">The sequence shown here is derived from an EMBL/GenBank/DDBJ whole genome shotgun (WGS) entry which is preliminary data.</text>
</comment>
<feature type="domain" description="Cupin type-2" evidence="1">
    <location>
        <begin position="32"/>
        <end position="98"/>
    </location>
</feature>
<protein>
    <submittedName>
        <fullName evidence="2">Cytoplasmic protein</fullName>
    </submittedName>
</protein>
<dbReference type="InterPro" id="IPR014710">
    <property type="entry name" value="RmlC-like_jellyroll"/>
</dbReference>
<dbReference type="InterPro" id="IPR011051">
    <property type="entry name" value="RmlC_Cupin_sf"/>
</dbReference>
<sequence>MDVINVLDRESFSPDSKSVVRLIDEDYLQLNLICLEAGQEVPYHNANSNVNLLVVRGEGELELAGEKARLEHGKIFRVPFKTRMRIVNDSNDRLSFLVFKTPNPKEMR</sequence>
<name>A0A1F2P460_9EURY</name>
<dbReference type="Pfam" id="PF07883">
    <property type="entry name" value="Cupin_2"/>
    <property type="match status" value="1"/>
</dbReference>